<feature type="signal peptide" evidence="1">
    <location>
        <begin position="1"/>
        <end position="23"/>
    </location>
</feature>
<organism evidence="3 4">
    <name type="scientific">Spirosoma oryzae</name>
    <dbReference type="NCBI Taxonomy" id="1469603"/>
    <lineage>
        <taxon>Bacteria</taxon>
        <taxon>Pseudomonadati</taxon>
        <taxon>Bacteroidota</taxon>
        <taxon>Cytophagia</taxon>
        <taxon>Cytophagales</taxon>
        <taxon>Cytophagaceae</taxon>
        <taxon>Spirosoma</taxon>
    </lineage>
</organism>
<feature type="chain" id="PRO_5015783947" evidence="1">
    <location>
        <begin position="24"/>
        <end position="580"/>
    </location>
</feature>
<dbReference type="NCBIfam" id="TIGR04183">
    <property type="entry name" value="Por_Secre_tail"/>
    <property type="match status" value="1"/>
</dbReference>
<evidence type="ECO:0000259" key="2">
    <source>
        <dbReference type="Pfam" id="PF19081"/>
    </source>
</evidence>
<comment type="caution">
    <text evidence="3">The sequence shown here is derived from an EMBL/GenBank/DDBJ whole genome shotgun (WGS) entry which is preliminary data.</text>
</comment>
<dbReference type="EMBL" id="PVTE01000037">
    <property type="protein sequence ID" value="PRY25628.1"/>
    <property type="molecule type" value="Genomic_DNA"/>
</dbReference>
<feature type="domain" description="Ig-like" evidence="2">
    <location>
        <begin position="316"/>
        <end position="399"/>
    </location>
</feature>
<dbReference type="Proteomes" id="UP000238375">
    <property type="component" value="Unassembled WGS sequence"/>
</dbReference>
<gene>
    <name evidence="3" type="ORF">CLV58_13729</name>
</gene>
<dbReference type="InterPro" id="IPR044023">
    <property type="entry name" value="Ig_7"/>
</dbReference>
<keyword evidence="1" id="KW-0732">Signal</keyword>
<keyword evidence="4" id="KW-1185">Reference proteome</keyword>
<dbReference type="Pfam" id="PF19081">
    <property type="entry name" value="Ig_7"/>
    <property type="match status" value="1"/>
</dbReference>
<sequence length="580" mass="61205">MKKQLRYCLLILFCSSLSLFAHGQSYTITALPMSVTAVCTGTIIKVPYEVVGSNGLGSGRYVVQLSDGGSYQNLVTYYVGFYKDGLGAFVPNNFAPGTYTVRVIDSQVQSVINASPTKLAIRSRPVAPTIAETLQFCPVVDGTNQPAGAVYIVPTPQREAGMVMRWQLSRRDAFGLRGEDYNQVSIAASKLEPGQSYTLTVSQGRPDNTCSGDTTLLTLTIRPFPSVAPPSLSLTVCQGDQGVDLAKKIPAPAGHQYQFFDGTGKPVTASIETSQLGTTSYTTKVMTTDGCYGVDMNAPGRPVPTGNVVVSVGNRPAKPVVSTVPIVLCQGQPAGPLSATTTMANTSLFWYGPAATGGVGSFTATVPATTAAGTGSYYVAQRLSECESERAAISVDVRPLPTAALTGTQSIYEGQSAKLSVAFTGDAPWTFSVQDSSATGSGAVKSVQTAANPHTLDVSPTQSTAYVLRDVQNGCGLTKLTLTPVLVTVNKVLDVEDQALADALDVYPVPAVTTLTVKLRGLSPVQTARIELISETGLAAWQTETRQETSVLSLDQQPAGVYVLRVRVGDRQASRRIVKR</sequence>
<dbReference type="AlphaFoldDB" id="A0A2T0RWU5"/>
<proteinExistence type="predicted"/>
<reference evidence="3 4" key="1">
    <citation type="submission" date="2018-03" db="EMBL/GenBank/DDBJ databases">
        <title>Genomic Encyclopedia of Archaeal and Bacterial Type Strains, Phase II (KMG-II): from individual species to whole genera.</title>
        <authorList>
            <person name="Goeker M."/>
        </authorList>
    </citation>
    <scope>NUCLEOTIDE SEQUENCE [LARGE SCALE GENOMIC DNA]</scope>
    <source>
        <strain evidence="3 4">DSM 28354</strain>
    </source>
</reference>
<protein>
    <submittedName>
        <fullName evidence="3">Putative secreted protein (Por secretion system target)</fullName>
    </submittedName>
</protein>
<evidence type="ECO:0000313" key="3">
    <source>
        <dbReference type="EMBL" id="PRY25628.1"/>
    </source>
</evidence>
<name>A0A2T0RWU5_9BACT</name>
<evidence type="ECO:0000313" key="4">
    <source>
        <dbReference type="Proteomes" id="UP000238375"/>
    </source>
</evidence>
<dbReference type="InterPro" id="IPR026444">
    <property type="entry name" value="Secre_tail"/>
</dbReference>
<accession>A0A2T0RWU5</accession>
<evidence type="ECO:0000256" key="1">
    <source>
        <dbReference type="SAM" id="SignalP"/>
    </source>
</evidence>
<dbReference type="OrthoDB" id="9805017at2"/>